<organism evidence="6 7">
    <name type="scientific">Thioflexithrix psekupsensis</name>
    <dbReference type="NCBI Taxonomy" id="1570016"/>
    <lineage>
        <taxon>Bacteria</taxon>
        <taxon>Pseudomonadati</taxon>
        <taxon>Pseudomonadota</taxon>
        <taxon>Gammaproteobacteria</taxon>
        <taxon>Thiotrichales</taxon>
        <taxon>Thioflexithrix</taxon>
    </lineage>
</organism>
<keyword evidence="7" id="KW-1185">Reference proteome</keyword>
<dbReference type="EMBL" id="MSLT01000012">
    <property type="protein sequence ID" value="OUD14360.1"/>
    <property type="molecule type" value="Genomic_DNA"/>
</dbReference>
<dbReference type="Gene3D" id="3.40.50.150">
    <property type="entry name" value="Vaccinia Virus protein VP39"/>
    <property type="match status" value="1"/>
</dbReference>
<dbReference type="SUPFAM" id="SSF53335">
    <property type="entry name" value="S-adenosyl-L-methionine-dependent methyltransferases"/>
    <property type="match status" value="1"/>
</dbReference>
<dbReference type="GO" id="GO:0003677">
    <property type="term" value="F:DNA binding"/>
    <property type="evidence" value="ECO:0007669"/>
    <property type="project" value="InterPro"/>
</dbReference>
<dbReference type="InterPro" id="IPR029063">
    <property type="entry name" value="SAM-dependent_MTases_sf"/>
</dbReference>
<comment type="similarity">
    <text evidence="1 4">Belongs to the N(4)/N(6)-methyltransferase family.</text>
</comment>
<dbReference type="Proteomes" id="UP000194798">
    <property type="component" value="Unassembled WGS sequence"/>
</dbReference>
<evidence type="ECO:0000256" key="3">
    <source>
        <dbReference type="ARBA" id="ARBA00022679"/>
    </source>
</evidence>
<proteinExistence type="inferred from homology"/>
<name>A0A251X8U8_9GAMM</name>
<dbReference type="REBASE" id="195477">
    <property type="entry name" value="M.TpsD3ORF8570P"/>
</dbReference>
<reference evidence="6 7" key="1">
    <citation type="submission" date="2016-12" db="EMBL/GenBank/DDBJ databases">
        <title>Thioflexothrix psekupsii D3 genome sequencing and assembly.</title>
        <authorList>
            <person name="Fomenkov A."/>
            <person name="Vincze T."/>
            <person name="Grabovich M."/>
            <person name="Anton B.P."/>
            <person name="Dubinina G."/>
            <person name="Orlova M."/>
            <person name="Belousova E."/>
            <person name="Roberts R.J."/>
        </authorList>
    </citation>
    <scope>NUCLEOTIDE SEQUENCE [LARGE SCALE GENOMIC DNA]</scope>
    <source>
        <strain evidence="6">D3</strain>
    </source>
</reference>
<evidence type="ECO:0000256" key="2">
    <source>
        <dbReference type="ARBA" id="ARBA00022603"/>
    </source>
</evidence>
<protein>
    <recommendedName>
        <fullName evidence="4">Methyltransferase</fullName>
        <ecNumber evidence="4">2.1.1.-</ecNumber>
    </recommendedName>
</protein>
<dbReference type="PROSITE" id="PS00092">
    <property type="entry name" value="N6_MTASE"/>
    <property type="match status" value="1"/>
</dbReference>
<keyword evidence="2" id="KW-0489">Methyltransferase</keyword>
<dbReference type="RefSeq" id="WP_086488139.1">
    <property type="nucleotide sequence ID" value="NZ_MSLT01000012.1"/>
</dbReference>
<comment type="caution">
    <text evidence="6">The sequence shown here is derived from an EMBL/GenBank/DDBJ whole genome shotgun (WGS) entry which is preliminary data.</text>
</comment>
<evidence type="ECO:0000313" key="6">
    <source>
        <dbReference type="EMBL" id="OUD14360.1"/>
    </source>
</evidence>
<keyword evidence="3" id="KW-0808">Transferase</keyword>
<evidence type="ECO:0000313" key="7">
    <source>
        <dbReference type="Proteomes" id="UP000194798"/>
    </source>
</evidence>
<dbReference type="Pfam" id="PF01555">
    <property type="entry name" value="N6_N4_Mtase"/>
    <property type="match status" value="1"/>
</dbReference>
<dbReference type="GO" id="GO:0008170">
    <property type="term" value="F:N-methyltransferase activity"/>
    <property type="evidence" value="ECO:0007669"/>
    <property type="project" value="InterPro"/>
</dbReference>
<dbReference type="InterPro" id="IPR002941">
    <property type="entry name" value="DNA_methylase_N4/N6"/>
</dbReference>
<evidence type="ECO:0000259" key="5">
    <source>
        <dbReference type="Pfam" id="PF01555"/>
    </source>
</evidence>
<dbReference type="InterPro" id="IPR001091">
    <property type="entry name" value="RM_Methyltransferase"/>
</dbReference>
<sequence>MNKLLLGDNLQILKNLESESVDLIYLDPPFFSNRNYEVIWGDKGEIRSFEDRWSGGIDHYIAWLKERVEEMHRILKSTGSIFLHCDWHANAYIRVFILDKVFGVNNFRNEIIWKRTTTHNDAKQGAKQFGRVCDSIFFYSKEAKIAQFNTIYEDYAAAYLESTYNKKDADGRRFKASDLSAAKPGGNTSYLWKGISPPKGRFWAFSLENMQQFEAENRIYYSKTGKPYLKNYLDEMQGVSVDEFWSNCVFKSKEERIGYPTQKPEALLERIILCASNENDVILDPFVGGGTTVAVADKLKRQWIGIDQSVQAIKVSELRLQKQQDLFSKPFTVQLHKYDYDTLRYSNAFEFESWIIQQYGLESLEVVYLKVNGKVTG</sequence>
<dbReference type="OrthoDB" id="9816043at2"/>
<dbReference type="InterPro" id="IPR002052">
    <property type="entry name" value="DNA_methylase_N6_adenine_CS"/>
</dbReference>
<evidence type="ECO:0000256" key="1">
    <source>
        <dbReference type="ARBA" id="ARBA00006594"/>
    </source>
</evidence>
<dbReference type="EC" id="2.1.1.-" evidence="4"/>
<dbReference type="GO" id="GO:0005737">
    <property type="term" value="C:cytoplasm"/>
    <property type="evidence" value="ECO:0007669"/>
    <property type="project" value="TreeGrafter"/>
</dbReference>
<feature type="domain" description="DNA methylase N-4/N-6" evidence="5">
    <location>
        <begin position="21"/>
        <end position="316"/>
    </location>
</feature>
<dbReference type="GO" id="GO:0032259">
    <property type="term" value="P:methylation"/>
    <property type="evidence" value="ECO:0007669"/>
    <property type="project" value="UniProtKB-KW"/>
</dbReference>
<accession>A0A251X8U8</accession>
<dbReference type="PANTHER" id="PTHR13370">
    <property type="entry name" value="RNA METHYLASE-RELATED"/>
    <property type="match status" value="1"/>
</dbReference>
<dbReference type="PRINTS" id="PR00508">
    <property type="entry name" value="S21N4MTFRASE"/>
</dbReference>
<evidence type="ECO:0000256" key="4">
    <source>
        <dbReference type="RuleBase" id="RU362026"/>
    </source>
</evidence>
<dbReference type="AlphaFoldDB" id="A0A251X8U8"/>
<dbReference type="PANTHER" id="PTHR13370:SF24">
    <property type="entry name" value="TYPE III RESTRICTION-MODIFICATION ENZYME STYLTI MOD SUBUNIT"/>
    <property type="match status" value="1"/>
</dbReference>
<gene>
    <name evidence="6" type="ORF">TPSD3_08570</name>
</gene>